<organism evidence="4 5">
    <name type="scientific">Plasmopara viticola lesion associated ourmia-like virus 3</name>
    <dbReference type="NCBI Taxonomy" id="2686498"/>
    <lineage>
        <taxon>Viruses</taxon>
        <taxon>Riboviria</taxon>
        <taxon>Orthornavirae</taxon>
        <taxon>Lenarviricota</taxon>
        <taxon>Miaviricetes</taxon>
        <taxon>Ourlivirales</taxon>
        <taxon>Botourmiaviridae</taxon>
        <taxon>Botoulivirus</taxon>
        <taxon>Botoulivirus alphaplasmoparae</taxon>
    </lineage>
</organism>
<dbReference type="GeneID" id="80538679"/>
<evidence type="ECO:0000256" key="1">
    <source>
        <dbReference type="ARBA" id="ARBA00022484"/>
    </source>
</evidence>
<accession>A0ABX6FLV9</accession>
<dbReference type="Proteomes" id="UP000830448">
    <property type="component" value="Segment"/>
</dbReference>
<proteinExistence type="predicted"/>
<evidence type="ECO:0000313" key="4">
    <source>
        <dbReference type="EMBL" id="QGY72533.1"/>
    </source>
</evidence>
<name>A0ABX6FLV9_9VIRU</name>
<keyword evidence="3" id="KW-0548">Nucleotidyltransferase</keyword>
<protein>
    <submittedName>
        <fullName evidence="4">RNA dependent RNA polymerase</fullName>
    </submittedName>
</protein>
<keyword evidence="5" id="KW-1185">Reference proteome</keyword>
<dbReference type="EMBL" id="MN532590">
    <property type="protein sequence ID" value="QGY72533.1"/>
    <property type="molecule type" value="Genomic_RNA"/>
</dbReference>
<reference evidence="4 5" key="1">
    <citation type="journal article" date="2020" name="Virus Evol.">
        <title>Analysis of the virome associated to grapevine downy mildew lesions reveals new mycovirus lineages.</title>
        <authorList>
            <person name="Chiapello M."/>
            <person name="Rodriguez-Romero J."/>
            <person name="Ayllon M.A."/>
            <person name="Turina M."/>
        </authorList>
    </citation>
    <scope>NUCLEOTIDE SEQUENCE [LARGE SCALE GENOMIC DNA]</scope>
    <source>
        <strain evidence="4">DMG-D_30438</strain>
    </source>
</reference>
<keyword evidence="1" id="KW-0696">RNA-directed RNA polymerase</keyword>
<evidence type="ECO:0000256" key="3">
    <source>
        <dbReference type="ARBA" id="ARBA00022695"/>
    </source>
</evidence>
<evidence type="ECO:0000256" key="2">
    <source>
        <dbReference type="ARBA" id="ARBA00022679"/>
    </source>
</evidence>
<keyword evidence="2" id="KW-0808">Transferase</keyword>
<dbReference type="InterPro" id="IPR043502">
    <property type="entry name" value="DNA/RNA_pol_sf"/>
</dbReference>
<dbReference type="RefSeq" id="YP_010800203.1">
    <property type="nucleotide sequence ID" value="NC_076738.1"/>
</dbReference>
<sequence>MVDASASAAAHCPAVGSIAKALCKALRLVELEFDLIIPRPTSWGANCAAARASFDGVCASAGRDLGEFRRRECKIALKSCVRIFDVTCSGCDVTAAQKAKASWLEACTRPVPELDRSWAHDPSWVLKERVRELISGWGKRLASSRSLVRGESEWGGYTDQNGCLEQTRFNGGTISVGSGYYGNISELRVGVAKQKGKLRVVTMQSARVKRVLVPVHEALYDHITSFGWCVRGDVQKSDFAAIVADVGKGESYISGDYSAATNEILPWVTEAVTSVLVECPDLTDEERGTMLAAVGDLHVMSKSRKTRTKLTRKQMMGNLLCFPILCLINKACFDICCDLTWGHGKRRVGRFNGDDCMFAGDMNFFRLWERVTSTFGLVVNREKTGFSETWLDLNSQPYHVPTSRLVPRHCLSFLRPFRNDCVDLLGEVWKGTKEMRHSVRQYAVSVLARHEIVLRDFCVANVPRYVVAGLMKRSWFRRWRGSDPVAPIVTGVSRADTVVVAEPPREDLFSIVDEAHSEAERRRLSYWTGRPLAFDGRPVWENSLTGGCQKSVEVLPGPQVKRIRRQGRPPLPPLISSKRSCKKFVKVVSWKFSWSKPVFDWFTSEFGPAGFANYPKWGPDHPRMVPHAECRNYVRLRFIVPTPPSLMPPGPYGV</sequence>
<evidence type="ECO:0000313" key="5">
    <source>
        <dbReference type="Proteomes" id="UP000830448"/>
    </source>
</evidence>
<dbReference type="SUPFAM" id="SSF56672">
    <property type="entry name" value="DNA/RNA polymerases"/>
    <property type="match status" value="1"/>
</dbReference>